<protein>
    <submittedName>
        <fullName evidence="4">Ketopantoate reductase family protein</fullName>
    </submittedName>
</protein>
<dbReference type="PANTHER" id="PTHR21708:SF26">
    <property type="entry name" value="2-DEHYDROPANTOATE 2-REDUCTASE"/>
    <property type="match status" value="1"/>
</dbReference>
<keyword evidence="1" id="KW-0175">Coiled coil</keyword>
<dbReference type="InterPro" id="IPR036291">
    <property type="entry name" value="NAD(P)-bd_dom_sf"/>
</dbReference>
<organism evidence="4 5">
    <name type="scientific">Candidatus Syntrophonatronum acetioxidans</name>
    <dbReference type="NCBI Taxonomy" id="1795816"/>
    <lineage>
        <taxon>Bacteria</taxon>
        <taxon>Bacillati</taxon>
        <taxon>Bacillota</taxon>
        <taxon>Clostridia</taxon>
        <taxon>Eubacteriales</taxon>
        <taxon>Syntrophomonadaceae</taxon>
        <taxon>Candidatus Syntrophonatronum</taxon>
    </lineage>
</organism>
<gene>
    <name evidence="4" type="ORF">D5R97_05555</name>
</gene>
<dbReference type="PANTHER" id="PTHR21708">
    <property type="entry name" value="PROBABLE 2-DEHYDROPANTOATE 2-REDUCTASE"/>
    <property type="match status" value="1"/>
</dbReference>
<dbReference type="SUPFAM" id="SSF51735">
    <property type="entry name" value="NAD(P)-binding Rossmann-fold domains"/>
    <property type="match status" value="1"/>
</dbReference>
<dbReference type="Proteomes" id="UP000285138">
    <property type="component" value="Unassembled WGS sequence"/>
</dbReference>
<dbReference type="InterPro" id="IPR051402">
    <property type="entry name" value="KPR-Related"/>
</dbReference>
<feature type="coiled-coil region" evidence="1">
    <location>
        <begin position="266"/>
        <end position="293"/>
    </location>
</feature>
<comment type="caution">
    <text evidence="4">The sequence shown here is derived from an EMBL/GenBank/DDBJ whole genome shotgun (WGS) entry which is preliminary data.</text>
</comment>
<dbReference type="EMBL" id="QZAA01000144">
    <property type="protein sequence ID" value="RQD75771.1"/>
    <property type="molecule type" value="Genomic_DNA"/>
</dbReference>
<evidence type="ECO:0000256" key="1">
    <source>
        <dbReference type="SAM" id="Coils"/>
    </source>
</evidence>
<evidence type="ECO:0000256" key="2">
    <source>
        <dbReference type="SAM" id="MobiDB-lite"/>
    </source>
</evidence>
<evidence type="ECO:0000259" key="3">
    <source>
        <dbReference type="Pfam" id="PF02558"/>
    </source>
</evidence>
<accession>A0A424YE78</accession>
<dbReference type="Gene3D" id="3.40.50.720">
    <property type="entry name" value="NAD(P)-binding Rossmann-like Domain"/>
    <property type="match status" value="1"/>
</dbReference>
<dbReference type="GO" id="GO:0005737">
    <property type="term" value="C:cytoplasm"/>
    <property type="evidence" value="ECO:0007669"/>
    <property type="project" value="TreeGrafter"/>
</dbReference>
<evidence type="ECO:0000313" key="5">
    <source>
        <dbReference type="Proteomes" id="UP000285138"/>
    </source>
</evidence>
<feature type="region of interest" description="Disordered" evidence="2">
    <location>
        <begin position="312"/>
        <end position="331"/>
    </location>
</feature>
<proteinExistence type="predicted"/>
<dbReference type="Pfam" id="PF02558">
    <property type="entry name" value="ApbA"/>
    <property type="match status" value="1"/>
</dbReference>
<dbReference type="InterPro" id="IPR013332">
    <property type="entry name" value="KPR_N"/>
</dbReference>
<reference evidence="4 5" key="1">
    <citation type="submission" date="2018-08" db="EMBL/GenBank/DDBJ databases">
        <title>The metabolism and importance of syntrophic acetate oxidation coupled to methane or sulfide production in haloalkaline environments.</title>
        <authorList>
            <person name="Timmers P.H.A."/>
            <person name="Vavourakis C.D."/>
            <person name="Sorokin D.Y."/>
            <person name="Sinninghe Damste J.S."/>
            <person name="Muyzer G."/>
            <person name="Stams A.J.M."/>
            <person name="Plugge C.M."/>
        </authorList>
    </citation>
    <scope>NUCLEOTIDE SEQUENCE [LARGE SCALE GENOMIC DNA]</scope>
    <source>
        <strain evidence="4">MSAO_Bac1</strain>
    </source>
</reference>
<feature type="domain" description="Ketopantoate reductase N-terminal" evidence="3">
    <location>
        <begin position="7"/>
        <end position="153"/>
    </location>
</feature>
<evidence type="ECO:0000313" key="4">
    <source>
        <dbReference type="EMBL" id="RQD75771.1"/>
    </source>
</evidence>
<name>A0A424YE78_9FIRM</name>
<sequence>MKKKKVLFFGAGVLGSLYAARLHEAGNHVTLVARGSRYEELKKHGVVLKDFDTGEETRTKLRIIHKMPEDEYFDFCVVLVQKTQLESTLDALKVNLLIPAFIFMNNTAEGPQAMMEALGQERVLMGHANAGGERQGHTVLYMITDKMTLGELDGRKSQRLKEMAETFKGGGFAVELSRNIDSWKKYHLALAVPFSSAMYIKDSCNISLSHSRKDTRKCLQGIREGFAVLARLGYPVEPPKLKGVFAIPDFILTPLFQQVLRSKIADIGMARHLRNAQEEMDQLEQEFHALIKKSGLETPVINELHRRAAAKRTGQTGKEAAGKVQFTTPAG</sequence>
<dbReference type="AlphaFoldDB" id="A0A424YE78"/>